<comment type="caution">
    <text evidence="8">The sequence shown here is derived from an EMBL/GenBank/DDBJ whole genome shotgun (WGS) entry which is preliminary data.</text>
</comment>
<evidence type="ECO:0000256" key="4">
    <source>
        <dbReference type="ARBA" id="ARBA00023212"/>
    </source>
</evidence>
<protein>
    <recommendedName>
        <fullName evidence="10">Protein fuzzy homolog</fullName>
    </recommendedName>
</protein>
<reference evidence="8 9" key="1">
    <citation type="journal article" date="2024" name="bioRxiv">
        <title>A reference genome for Trichogramma kaykai: A tiny desert-dwelling parasitoid wasp with competing sex-ratio distorters.</title>
        <authorList>
            <person name="Culotta J."/>
            <person name="Lindsey A.R."/>
        </authorList>
    </citation>
    <scope>NUCLEOTIDE SEQUENCE [LARGE SCALE GENOMIC DNA]</scope>
    <source>
        <strain evidence="8 9">KSX58</strain>
    </source>
</reference>
<keyword evidence="4" id="KW-0206">Cytoskeleton</keyword>
<dbReference type="GO" id="GO:0005856">
    <property type="term" value="C:cytoskeleton"/>
    <property type="evidence" value="ECO:0007669"/>
    <property type="project" value="UniProtKB-SubCell"/>
</dbReference>
<evidence type="ECO:0000313" key="9">
    <source>
        <dbReference type="Proteomes" id="UP001627154"/>
    </source>
</evidence>
<evidence type="ECO:0000256" key="3">
    <source>
        <dbReference type="ARBA" id="ARBA00022490"/>
    </source>
</evidence>
<comment type="subcellular location">
    <subcellularLocation>
        <location evidence="1">Cytoplasm</location>
        <location evidence="1">Cytoskeleton</location>
    </subcellularLocation>
</comment>
<feature type="domain" description="FUZ/MON1/HPS1 first Longin" evidence="5">
    <location>
        <begin position="4"/>
        <end position="125"/>
    </location>
</feature>
<keyword evidence="3" id="KW-0963">Cytoplasm</keyword>
<evidence type="ECO:0000259" key="5">
    <source>
        <dbReference type="Pfam" id="PF19036"/>
    </source>
</evidence>
<dbReference type="Proteomes" id="UP001627154">
    <property type="component" value="Unassembled WGS sequence"/>
</dbReference>
<dbReference type="Pfam" id="PF19038">
    <property type="entry name" value="Fuz_longin_3"/>
    <property type="match status" value="1"/>
</dbReference>
<dbReference type="AlphaFoldDB" id="A0ABD2WYI6"/>
<evidence type="ECO:0000256" key="1">
    <source>
        <dbReference type="ARBA" id="ARBA00004245"/>
    </source>
</evidence>
<gene>
    <name evidence="8" type="ORF">TKK_008130</name>
</gene>
<dbReference type="InterPro" id="IPR043971">
    <property type="entry name" value="FUZ/MON1/HPS1_longin_2"/>
</dbReference>
<evidence type="ECO:0000256" key="2">
    <source>
        <dbReference type="ARBA" id="ARBA00008550"/>
    </source>
</evidence>
<dbReference type="InterPro" id="IPR043970">
    <property type="entry name" value="FUZ/MON1/HPS1_longin_3"/>
</dbReference>
<dbReference type="PANTHER" id="PTHR13559:SF1">
    <property type="entry name" value="PROTEIN FUZZY HOMOLOG"/>
    <property type="match status" value="1"/>
</dbReference>
<dbReference type="Pfam" id="PF19036">
    <property type="entry name" value="Fuz_longin_1"/>
    <property type="match status" value="1"/>
</dbReference>
<accession>A0ABD2WYI6</accession>
<evidence type="ECO:0008006" key="10">
    <source>
        <dbReference type="Google" id="ProtNLM"/>
    </source>
</evidence>
<keyword evidence="9" id="KW-1185">Reference proteome</keyword>
<organism evidence="8 9">
    <name type="scientific">Trichogramma kaykai</name>
    <dbReference type="NCBI Taxonomy" id="54128"/>
    <lineage>
        <taxon>Eukaryota</taxon>
        <taxon>Metazoa</taxon>
        <taxon>Ecdysozoa</taxon>
        <taxon>Arthropoda</taxon>
        <taxon>Hexapoda</taxon>
        <taxon>Insecta</taxon>
        <taxon>Pterygota</taxon>
        <taxon>Neoptera</taxon>
        <taxon>Endopterygota</taxon>
        <taxon>Hymenoptera</taxon>
        <taxon>Apocrita</taxon>
        <taxon>Proctotrupomorpha</taxon>
        <taxon>Chalcidoidea</taxon>
        <taxon>Trichogrammatidae</taxon>
        <taxon>Trichogramma</taxon>
    </lineage>
</organism>
<feature type="domain" description="FUZ/MON1/HPS1 second Longin" evidence="6">
    <location>
        <begin position="168"/>
        <end position="260"/>
    </location>
</feature>
<proteinExistence type="inferred from homology"/>
<evidence type="ECO:0000259" key="7">
    <source>
        <dbReference type="Pfam" id="PF19038"/>
    </source>
</evidence>
<dbReference type="InterPro" id="IPR026069">
    <property type="entry name" value="Fuzzy"/>
</dbReference>
<dbReference type="EMBL" id="JBJJXI010000060">
    <property type="protein sequence ID" value="KAL3397890.1"/>
    <property type="molecule type" value="Genomic_DNA"/>
</dbReference>
<dbReference type="PANTHER" id="PTHR13559">
    <property type="entry name" value="INTRACELLULAR TRAFFIC PROTEIN-RELATED"/>
    <property type="match status" value="1"/>
</dbReference>
<name>A0ABD2WYI6_9HYME</name>
<sequence>MTAHVMCLTSSGGIPLFVRKKGNGDLMTFSKMASLNGIHMFLKTHNIELLNTDMPDATIVWKEFHKCIILIAIANASTKKIIDELLEAVFNTMILFIGLKDIQQPRSVERLKRDLRSCYPVIDKLLECSDIGDAMGSKSDLIDLTNCIMCSENHLLQVCLEGYMECLESLYGCMLIHNCIAVATNSWWSLDLIERKLLMLATTSENSSTIRQLPIFLPNKSPNVTYRLVNVTLVNNIRILALCGPNPELSEIEKLTLQIWKNSTDLLQASEQCYPRNLPASIILDTGILGFLLVNYKIGKYVLSRNTQHLKNFISSTHKLDTLKTFYNHTIEIFLVSTSEENKNDLNCNKASAGMRETYWCSEYHKCHALKEADHIFCVLYSSTVPSHTMRLLTKKTLKMLLSDKQVCW</sequence>
<dbReference type="Pfam" id="PF19037">
    <property type="entry name" value="Fuz_longin_2"/>
    <property type="match status" value="1"/>
</dbReference>
<comment type="similarity">
    <text evidence="2">Belongs to the fuzzy family.</text>
</comment>
<evidence type="ECO:0000259" key="6">
    <source>
        <dbReference type="Pfam" id="PF19037"/>
    </source>
</evidence>
<dbReference type="InterPro" id="IPR043972">
    <property type="entry name" value="FUZ/MON1/HPS1_longin_1"/>
</dbReference>
<evidence type="ECO:0000313" key="8">
    <source>
        <dbReference type="EMBL" id="KAL3397890.1"/>
    </source>
</evidence>
<feature type="domain" description="FUZ/MON1/HPS1 third Longin" evidence="7">
    <location>
        <begin position="287"/>
        <end position="404"/>
    </location>
</feature>